<evidence type="ECO:0000256" key="1">
    <source>
        <dbReference type="ARBA" id="ARBA00022679"/>
    </source>
</evidence>
<keyword evidence="1" id="KW-0808">Transferase</keyword>
<dbReference type="InterPro" id="IPR002078">
    <property type="entry name" value="Sigma_54_int"/>
</dbReference>
<dbReference type="InterPro" id="IPR027417">
    <property type="entry name" value="P-loop_NTPase"/>
</dbReference>
<dbReference type="Pfam" id="PF03610">
    <property type="entry name" value="EIIA-man"/>
    <property type="match status" value="1"/>
</dbReference>
<dbReference type="Gene3D" id="3.40.930.10">
    <property type="entry name" value="Mannitol-specific EII, Chain A"/>
    <property type="match status" value="1"/>
</dbReference>
<evidence type="ECO:0000256" key="2">
    <source>
        <dbReference type="ARBA" id="ARBA00022741"/>
    </source>
</evidence>
<feature type="domain" description="PTS EIIA type-4" evidence="6">
    <location>
        <begin position="600"/>
        <end position="723"/>
    </location>
</feature>
<dbReference type="GO" id="GO:0005524">
    <property type="term" value="F:ATP binding"/>
    <property type="evidence" value="ECO:0007669"/>
    <property type="project" value="UniProtKB-KW"/>
</dbReference>
<evidence type="ECO:0000259" key="6">
    <source>
        <dbReference type="PROSITE" id="PS51096"/>
    </source>
</evidence>
<dbReference type="Pfam" id="PF00359">
    <property type="entry name" value="PTS_EIIA_2"/>
    <property type="match status" value="1"/>
</dbReference>
<name>A0A8A7KC33_9FIRM</name>
<dbReference type="InterPro" id="IPR036634">
    <property type="entry name" value="PRD_sf"/>
</dbReference>
<proteinExistence type="predicted"/>
<dbReference type="InterPro" id="IPR036662">
    <property type="entry name" value="PTS_EIIA_man-typ_sf"/>
</dbReference>
<dbReference type="PROSITE" id="PS51094">
    <property type="entry name" value="PTS_EIIA_TYPE_2"/>
    <property type="match status" value="1"/>
</dbReference>
<evidence type="ECO:0000256" key="3">
    <source>
        <dbReference type="ARBA" id="ARBA00022840"/>
    </source>
</evidence>
<dbReference type="Gene3D" id="3.40.50.300">
    <property type="entry name" value="P-loop containing nucleotide triphosphate hydrolases"/>
    <property type="match status" value="1"/>
</dbReference>
<dbReference type="PANTHER" id="PTHR32071">
    <property type="entry name" value="TRANSCRIPTIONAL REGULATORY PROTEIN"/>
    <property type="match status" value="1"/>
</dbReference>
<evidence type="ECO:0000259" key="7">
    <source>
        <dbReference type="PROSITE" id="PS51372"/>
    </source>
</evidence>
<evidence type="ECO:0000313" key="8">
    <source>
        <dbReference type="EMBL" id="QTL97645.1"/>
    </source>
</evidence>
<reference evidence="8" key="1">
    <citation type="submission" date="2019-12" db="EMBL/GenBank/DDBJ databases">
        <authorList>
            <person name="zhang j."/>
            <person name="sun C.M."/>
        </authorList>
    </citation>
    <scope>NUCLEOTIDE SEQUENCE</scope>
    <source>
        <strain evidence="8">NS-1</strain>
    </source>
</reference>
<keyword evidence="3" id="KW-0067">ATP-binding</keyword>
<dbReference type="CDD" id="cd00211">
    <property type="entry name" value="PTS_IIA_fru"/>
    <property type="match status" value="1"/>
</dbReference>
<dbReference type="SUPFAM" id="SSF55804">
    <property type="entry name" value="Phoshotransferase/anion transport protein"/>
    <property type="match status" value="1"/>
</dbReference>
<dbReference type="PROSITE" id="PS51096">
    <property type="entry name" value="PTS_EIIA_TYPE_4"/>
    <property type="match status" value="1"/>
</dbReference>
<dbReference type="GO" id="GO:0009401">
    <property type="term" value="P:phosphoenolpyruvate-dependent sugar phosphotransferase system"/>
    <property type="evidence" value="ECO:0007669"/>
    <property type="project" value="InterPro"/>
</dbReference>
<dbReference type="CDD" id="cd00009">
    <property type="entry name" value="AAA"/>
    <property type="match status" value="1"/>
</dbReference>
<dbReference type="GO" id="GO:0006355">
    <property type="term" value="P:regulation of DNA-templated transcription"/>
    <property type="evidence" value="ECO:0007669"/>
    <property type="project" value="InterPro"/>
</dbReference>
<dbReference type="InterPro" id="IPR004701">
    <property type="entry name" value="PTS_EIIA_man-typ"/>
</dbReference>
<feature type="domain" description="Sigma-54 factor interaction" evidence="4">
    <location>
        <begin position="130"/>
        <end position="363"/>
    </location>
</feature>
<dbReference type="InterPro" id="IPR011608">
    <property type="entry name" value="PRD"/>
</dbReference>
<organism evidence="8 9">
    <name type="scientific">Iocasia fonsfrigidae</name>
    <dbReference type="NCBI Taxonomy" id="2682810"/>
    <lineage>
        <taxon>Bacteria</taxon>
        <taxon>Bacillati</taxon>
        <taxon>Bacillota</taxon>
        <taxon>Clostridia</taxon>
        <taxon>Halanaerobiales</taxon>
        <taxon>Halanaerobiaceae</taxon>
        <taxon>Iocasia</taxon>
    </lineage>
</organism>
<dbReference type="Gene3D" id="1.10.10.60">
    <property type="entry name" value="Homeodomain-like"/>
    <property type="match status" value="1"/>
</dbReference>
<dbReference type="Gene3D" id="1.10.1790.10">
    <property type="entry name" value="PRD domain"/>
    <property type="match status" value="1"/>
</dbReference>
<feature type="domain" description="PTS EIIA type-2" evidence="5">
    <location>
        <begin position="836"/>
        <end position="969"/>
    </location>
</feature>
<dbReference type="GO" id="GO:0016020">
    <property type="term" value="C:membrane"/>
    <property type="evidence" value="ECO:0007669"/>
    <property type="project" value="InterPro"/>
</dbReference>
<sequence length="969" mass="111112">MEINKKIKKLLSNEDKKNPLTDQQLALKLNVSREKVTVTRQKLNIKSSKERLKPFLVEEIRSIIKKQSNISIRELTKVIQQKGYNASRYLIDQEIKKIKSPFYKKEKEIENKEIKNKKNGSNIEDPFQTVIGYNGTLKPQIQQAKAAVLYPPYGLHTLITGESGVGKSYLARKMFEFAAQNRKISENKFVVFNCADYADNPQLLYSHLFGHVKGAFTGASNDKDGLLSKANNSILFLDEVHRLSPEGQEMLFNVIDNGKYRRLGETETEHKVNLMIIAATTEDIESSLLATFRRRIPLIIELPSLKKRELQEKLDFIKLFIARESKQIKRKIILKYEAVRALLAYTPVNNIGQLESNLKVICAKAYLFFVTEVKSQVEISLDILPSEIRRSFLNESVDREEIRNLLRDDIKVEPALDRNLITSQEKNIYNVTEDIYKYIEEKNQELSGIGIPQEKINTELTFRIEEKISRLFDMTKEDFYKNKNMLKGVIGEKIYNLINEVMVMLQEELPELVLNSQLQYALAIHLDAVWQRIKSGKLIKYPDLENIKKKHPQNYAVAEKVINFINKRSDITIPRDEIGYITMYLNTVTGPDERENDQSEIAIIIVSHGMVASSMLKVANYLLGGSKVKAVNMSFNEAPNKVLKKLIALVKKIEHSKGILLLVDMGSLTGFAEIIEEKTGIKTRAVARVDTVMLMEAIRWSKLKDISLNELVARINQSNSTNLYNKKKHKVLLIYCMTGEGVALKVKDYLLHRLFNLEREYEIITTGIYNKDLEEFIADIEAAKELVGLIGNLRPQSFNSNIFFSVDEIFSEEGLERFKERVGVQEFKQEDIKIDKLIDKNIIFPLLKVNSKDEVITLLAEKLKEKGVVKDGFLDAVKKREEWGVTYIGSGIAIPHADSQYVNYSQAALAIMENSLDWSGYKVEVICMFAIKDLGVECFKEFYKILKENIELIKFTKDINLIKEALLNG</sequence>
<dbReference type="InterPro" id="IPR016152">
    <property type="entry name" value="PTrfase/Anion_transptr"/>
</dbReference>
<dbReference type="Proteomes" id="UP000665020">
    <property type="component" value="Chromosome"/>
</dbReference>
<evidence type="ECO:0000259" key="4">
    <source>
        <dbReference type="PROSITE" id="PS50045"/>
    </source>
</evidence>
<keyword evidence="9" id="KW-1185">Reference proteome</keyword>
<dbReference type="SUPFAM" id="SSF53062">
    <property type="entry name" value="PTS system fructose IIA component-like"/>
    <property type="match status" value="1"/>
</dbReference>
<dbReference type="PANTHER" id="PTHR32071:SF38">
    <property type="entry name" value="PSP OPERON TRANSCRIPTIONAL ACTIVATOR"/>
    <property type="match status" value="1"/>
</dbReference>
<dbReference type="Gene3D" id="3.40.50.510">
    <property type="entry name" value="Phosphotransferase system, mannose-type IIA component"/>
    <property type="match status" value="1"/>
</dbReference>
<dbReference type="InterPro" id="IPR003593">
    <property type="entry name" value="AAA+_ATPase"/>
</dbReference>
<dbReference type="Pfam" id="PF00158">
    <property type="entry name" value="Sigma54_activat"/>
    <property type="match status" value="1"/>
</dbReference>
<accession>A0A8A7KC33</accession>
<dbReference type="SUPFAM" id="SSF52540">
    <property type="entry name" value="P-loop containing nucleoside triphosphate hydrolases"/>
    <property type="match status" value="1"/>
</dbReference>
<protein>
    <submittedName>
        <fullName evidence="8">PRD domain-containing protein</fullName>
    </submittedName>
</protein>
<dbReference type="PROSITE" id="PS51372">
    <property type="entry name" value="PRD_2"/>
    <property type="match status" value="1"/>
</dbReference>
<dbReference type="SMART" id="SM00382">
    <property type="entry name" value="AAA"/>
    <property type="match status" value="1"/>
</dbReference>
<feature type="domain" description="PRD" evidence="7">
    <location>
        <begin position="489"/>
        <end position="595"/>
    </location>
</feature>
<dbReference type="Pfam" id="PF00874">
    <property type="entry name" value="PRD"/>
    <property type="match status" value="1"/>
</dbReference>
<evidence type="ECO:0000259" key="5">
    <source>
        <dbReference type="PROSITE" id="PS51094"/>
    </source>
</evidence>
<dbReference type="EMBL" id="CP046640">
    <property type="protein sequence ID" value="QTL97645.1"/>
    <property type="molecule type" value="Genomic_DNA"/>
</dbReference>
<dbReference type="PROSITE" id="PS50045">
    <property type="entry name" value="SIGMA54_INTERACT_4"/>
    <property type="match status" value="1"/>
</dbReference>
<dbReference type="InterPro" id="IPR002178">
    <property type="entry name" value="PTS_EIIA_type-2_dom"/>
</dbReference>
<dbReference type="GO" id="GO:0016740">
    <property type="term" value="F:transferase activity"/>
    <property type="evidence" value="ECO:0007669"/>
    <property type="project" value="UniProtKB-KW"/>
</dbReference>
<dbReference type="AlphaFoldDB" id="A0A8A7KC33"/>
<keyword evidence="2" id="KW-0547">Nucleotide-binding</keyword>
<dbReference type="SUPFAM" id="SSF63520">
    <property type="entry name" value="PTS-regulatory domain, PRD"/>
    <property type="match status" value="1"/>
</dbReference>
<dbReference type="KEGG" id="ifn:GM661_06425"/>
<evidence type="ECO:0000313" key="9">
    <source>
        <dbReference type="Proteomes" id="UP000665020"/>
    </source>
</evidence>
<dbReference type="PROSITE" id="PS00372">
    <property type="entry name" value="PTS_EIIA_TYPE_2_HIS"/>
    <property type="match status" value="1"/>
</dbReference>
<gene>
    <name evidence="8" type="ORF">GM661_06425</name>
</gene>
<dbReference type="RefSeq" id="WP_230869268.1">
    <property type="nucleotide sequence ID" value="NZ_CP046640.1"/>
</dbReference>